<sequence>MNSLVLRRSDGNPDDGIRVLEISDDPSGKGFCICRTEKVNAPTLTSNNNSHPGRVVKEYSHSGIAVDDTHNITRYNLKLATVSVADHENRGLPTAFMLSGTMTTSDVQKMFTEIKKIIPNFDPQQVVTDEAPCFYNGFRAILPHSQAILHYRRWHVDQTFNRAATKYIEVHSRERVKRNLRKLLSIADLNAFGHSFAEILADLDVENQTATAKYPKDNYLGQTEMPLWTQP</sequence>
<dbReference type="EMBL" id="KN550190">
    <property type="protein sequence ID" value="KHJ94816.1"/>
    <property type="molecule type" value="Genomic_DNA"/>
</dbReference>
<accession>A0A0B1TFD2</accession>
<evidence type="ECO:0000313" key="1">
    <source>
        <dbReference type="EMBL" id="KHJ94816.1"/>
    </source>
</evidence>
<reference evidence="1 2" key="1">
    <citation type="submission" date="2014-03" db="EMBL/GenBank/DDBJ databases">
        <title>Draft genome of the hookworm Oesophagostomum dentatum.</title>
        <authorList>
            <person name="Mitreva M."/>
        </authorList>
    </citation>
    <scope>NUCLEOTIDE SEQUENCE [LARGE SCALE GENOMIC DNA]</scope>
    <source>
        <strain evidence="1 2">OD-Hann</strain>
    </source>
</reference>
<proteinExistence type="predicted"/>
<dbReference type="Proteomes" id="UP000053660">
    <property type="component" value="Unassembled WGS sequence"/>
</dbReference>
<keyword evidence="2" id="KW-1185">Reference proteome</keyword>
<dbReference type="AlphaFoldDB" id="A0A0B1TFD2"/>
<name>A0A0B1TFD2_OESDE</name>
<organism evidence="1 2">
    <name type="scientific">Oesophagostomum dentatum</name>
    <name type="common">Nodular worm</name>
    <dbReference type="NCBI Taxonomy" id="61180"/>
    <lineage>
        <taxon>Eukaryota</taxon>
        <taxon>Metazoa</taxon>
        <taxon>Ecdysozoa</taxon>
        <taxon>Nematoda</taxon>
        <taxon>Chromadorea</taxon>
        <taxon>Rhabditida</taxon>
        <taxon>Rhabditina</taxon>
        <taxon>Rhabditomorpha</taxon>
        <taxon>Strongyloidea</taxon>
        <taxon>Strongylidae</taxon>
        <taxon>Oesophagostomum</taxon>
    </lineage>
</organism>
<dbReference type="OrthoDB" id="5855243at2759"/>
<gene>
    <name evidence="1" type="ORF">OESDEN_05252</name>
</gene>
<evidence type="ECO:0000313" key="2">
    <source>
        <dbReference type="Proteomes" id="UP000053660"/>
    </source>
</evidence>
<protein>
    <submittedName>
        <fullName evidence="1">Uncharacterized protein</fullName>
    </submittedName>
</protein>